<dbReference type="InterPro" id="IPR023828">
    <property type="entry name" value="Peptidase_S8_Ser-AS"/>
</dbReference>
<comment type="caution">
    <text evidence="11">The sequence shown here is derived from an EMBL/GenBank/DDBJ whole genome shotgun (WGS) entry which is preliminary data.</text>
</comment>
<dbReference type="PANTHER" id="PTHR14218:SF19">
    <property type="entry name" value="SERINE PROTEASE AORO, PUTATIVE (AFU_ORTHOLOGUE AFUA_6G10250)-RELATED"/>
    <property type="match status" value="1"/>
</dbReference>
<dbReference type="InterPro" id="IPR050819">
    <property type="entry name" value="Tripeptidyl-peptidase_I"/>
</dbReference>
<dbReference type="EMBL" id="AZHB01000005">
    <property type="protein sequence ID" value="OAA69908.1"/>
    <property type="molecule type" value="Genomic_DNA"/>
</dbReference>
<dbReference type="Proteomes" id="UP000076744">
    <property type="component" value="Unassembled WGS sequence"/>
</dbReference>
<comment type="cofactor">
    <cofactor evidence="8">
        <name>Ca(2+)</name>
        <dbReference type="ChEBI" id="CHEBI:29108"/>
    </cofactor>
    <text evidence="8">Binds 1 Ca(2+) ion per subunit.</text>
</comment>
<feature type="chain" id="PRO_5007895604" evidence="9">
    <location>
        <begin position="17"/>
        <end position="650"/>
    </location>
</feature>
<feature type="signal peptide" evidence="9">
    <location>
        <begin position="1"/>
        <end position="16"/>
    </location>
</feature>
<feature type="active site" description="Charge relay system" evidence="8">
    <location>
        <position position="317"/>
    </location>
</feature>
<keyword evidence="3 8" id="KW-0479">Metal-binding</keyword>
<evidence type="ECO:0000256" key="7">
    <source>
        <dbReference type="ARBA" id="ARBA00023145"/>
    </source>
</evidence>
<dbReference type="GeneID" id="30019470"/>
<evidence type="ECO:0000256" key="3">
    <source>
        <dbReference type="ARBA" id="ARBA00022723"/>
    </source>
</evidence>
<keyword evidence="12" id="KW-1185">Reference proteome</keyword>
<evidence type="ECO:0000256" key="4">
    <source>
        <dbReference type="ARBA" id="ARBA00022801"/>
    </source>
</evidence>
<evidence type="ECO:0000313" key="11">
    <source>
        <dbReference type="EMBL" id="OAA69908.1"/>
    </source>
</evidence>
<keyword evidence="6 8" id="KW-0106">Calcium</keyword>
<evidence type="ECO:0000259" key="10">
    <source>
        <dbReference type="PROSITE" id="PS51695"/>
    </source>
</evidence>
<feature type="binding site" evidence="8">
    <location>
        <position position="599"/>
    </location>
    <ligand>
        <name>Ca(2+)</name>
        <dbReference type="ChEBI" id="CHEBI:29108"/>
    </ligand>
</feature>
<dbReference type="GO" id="GO:0006508">
    <property type="term" value="P:proteolysis"/>
    <property type="evidence" value="ECO:0007669"/>
    <property type="project" value="UniProtKB-KW"/>
</dbReference>
<dbReference type="SMART" id="SM00944">
    <property type="entry name" value="Pro-kuma_activ"/>
    <property type="match status" value="1"/>
</dbReference>
<feature type="binding site" evidence="8">
    <location>
        <position position="628"/>
    </location>
    <ligand>
        <name>Ca(2+)</name>
        <dbReference type="ChEBI" id="CHEBI:29108"/>
    </ligand>
</feature>
<comment type="subcellular location">
    <subcellularLocation>
        <location evidence="1">Secreted</location>
        <location evidence="1">Extracellular space</location>
    </subcellularLocation>
</comment>
<dbReference type="InterPro" id="IPR030400">
    <property type="entry name" value="Sedolisin_dom"/>
</dbReference>
<keyword evidence="4 8" id="KW-0378">Hydrolase</keyword>
<dbReference type="PROSITE" id="PS00138">
    <property type="entry name" value="SUBTILASE_SER"/>
    <property type="match status" value="1"/>
</dbReference>
<feature type="active site" description="Charge relay system" evidence="8">
    <location>
        <position position="321"/>
    </location>
</feature>
<proteinExistence type="predicted"/>
<dbReference type="STRING" id="1081104.A0A168BBX9"/>
<dbReference type="Pfam" id="PF09286">
    <property type="entry name" value="Pro-kuma_activ"/>
    <property type="match status" value="1"/>
</dbReference>
<protein>
    <submittedName>
        <fullName evidence="11">Peptidase S8/S53, subtilisin/kexin/sedolisin</fullName>
    </submittedName>
</protein>
<dbReference type="InterPro" id="IPR036852">
    <property type="entry name" value="Peptidase_S8/S53_dom_sf"/>
</dbReference>
<dbReference type="Gene3D" id="3.40.50.200">
    <property type="entry name" value="Peptidase S8/S53 domain"/>
    <property type="match status" value="1"/>
</dbReference>
<dbReference type="GO" id="GO:0005576">
    <property type="term" value="C:extracellular region"/>
    <property type="evidence" value="ECO:0007669"/>
    <property type="project" value="UniProtKB-SubCell"/>
</dbReference>
<evidence type="ECO:0000256" key="1">
    <source>
        <dbReference type="ARBA" id="ARBA00004239"/>
    </source>
</evidence>
<gene>
    <name evidence="11" type="ORF">ISF_03178</name>
</gene>
<evidence type="ECO:0000256" key="9">
    <source>
        <dbReference type="SAM" id="SignalP"/>
    </source>
</evidence>
<feature type="binding site" evidence="8">
    <location>
        <position position="630"/>
    </location>
    <ligand>
        <name>Ca(2+)</name>
        <dbReference type="ChEBI" id="CHEBI:29108"/>
    </ligand>
</feature>
<dbReference type="GO" id="GO:0004252">
    <property type="term" value="F:serine-type endopeptidase activity"/>
    <property type="evidence" value="ECO:0007669"/>
    <property type="project" value="UniProtKB-UniRule"/>
</dbReference>
<organism evidence="11 12">
    <name type="scientific">Cordyceps fumosorosea (strain ARSEF 2679)</name>
    <name type="common">Isaria fumosorosea</name>
    <dbReference type="NCBI Taxonomy" id="1081104"/>
    <lineage>
        <taxon>Eukaryota</taxon>
        <taxon>Fungi</taxon>
        <taxon>Dikarya</taxon>
        <taxon>Ascomycota</taxon>
        <taxon>Pezizomycotina</taxon>
        <taxon>Sordariomycetes</taxon>
        <taxon>Hypocreomycetidae</taxon>
        <taxon>Hypocreales</taxon>
        <taxon>Cordycipitaceae</taxon>
        <taxon>Cordyceps</taxon>
    </lineage>
</organism>
<dbReference type="AlphaFoldDB" id="A0A168BBX9"/>
<evidence type="ECO:0000256" key="8">
    <source>
        <dbReference type="PROSITE-ProRule" id="PRU01032"/>
    </source>
</evidence>
<dbReference type="SUPFAM" id="SSF52743">
    <property type="entry name" value="Subtilisin-like"/>
    <property type="match status" value="1"/>
</dbReference>
<feature type="domain" description="Peptidase S53" evidence="10">
    <location>
        <begin position="241"/>
        <end position="650"/>
    </location>
</feature>
<keyword evidence="9" id="KW-0732">Signal</keyword>
<evidence type="ECO:0000256" key="5">
    <source>
        <dbReference type="ARBA" id="ARBA00022825"/>
    </source>
</evidence>
<reference evidence="11 12" key="1">
    <citation type="journal article" date="2016" name="Genome Biol. Evol.">
        <title>Divergent and convergent evolution of fungal pathogenicity.</title>
        <authorList>
            <person name="Shang Y."/>
            <person name="Xiao G."/>
            <person name="Zheng P."/>
            <person name="Cen K."/>
            <person name="Zhan S."/>
            <person name="Wang C."/>
        </authorList>
    </citation>
    <scope>NUCLEOTIDE SEQUENCE [LARGE SCALE GENOMIC DNA]</scope>
    <source>
        <strain evidence="11 12">ARSEF 2679</strain>
    </source>
</reference>
<dbReference type="CDD" id="cd04056">
    <property type="entry name" value="Peptidases_S53"/>
    <property type="match status" value="1"/>
</dbReference>
<name>A0A168BBX9_CORFA</name>
<dbReference type="SUPFAM" id="SSF54897">
    <property type="entry name" value="Protease propeptides/inhibitors"/>
    <property type="match status" value="1"/>
</dbReference>
<dbReference type="OrthoDB" id="409122at2759"/>
<keyword evidence="7" id="KW-0865">Zymogen</keyword>
<sequence>MKTTLLVASLIAGAVALPSETHTVHQRRNLVLDPRFERRSAVDAGSKIPFEIALRQGNLQEAEDKLYDIADPTSPNYGKHLSKEEVVKMFAADDKDIDSVKKWLVSQGIPEKDIHVNPTKTWITVDTTAGVVERALKTRYHIYRSNASGQDHIGSEEYSLPNHLVDIVDFVRPGPAMTKVTVRATGPAKGDQAIGEPVRKLSSDQVKSVQDAIKDGPGAGGNAHDAANSTLPAYLQICGKVVTPDCIAYLYKIPKAVGTNSTNRLGIYESLGDVYSQEDLDLFYKTAAPYIPAGTGPTLDLINGATAPNSPSQAGGESLLDFDMAYPIIYPQGTTLFQVATDQYYNIFGDWLSAIDKDYCSQDPYWNNHKMCGTFEPTNVVSISYGGPEDPTDPKGAHRQCNEFMKLGLMGITTVVASGDAGVTDRNGYCLGPHHDIFVADDLCSCPYITAVGSTLIHSIDQPETATESFSSGGGFSNIFTRPKWQDDVVGNYLLRHNPGYFAYNTSEGNIPTGPDDRGIYNRGGRGFPDVSAVGDNGLVAVGGDLGLSGGTSMSAPIVAAILNRINEKRLSLGKGPIGFANPALYAMTKLRGTWFNDVTVGDQSLGGVASDRGYSACGNKGFSAVEGWDPVTGLGTPIYNQWEAYFLEI</sequence>
<dbReference type="PROSITE" id="PS51695">
    <property type="entry name" value="SEDOLISIN"/>
    <property type="match status" value="1"/>
</dbReference>
<dbReference type="InterPro" id="IPR015366">
    <property type="entry name" value="S53_propep"/>
</dbReference>
<dbReference type="GO" id="GO:0046872">
    <property type="term" value="F:metal ion binding"/>
    <property type="evidence" value="ECO:0007669"/>
    <property type="project" value="UniProtKB-UniRule"/>
</dbReference>
<evidence type="ECO:0000256" key="2">
    <source>
        <dbReference type="ARBA" id="ARBA00022670"/>
    </source>
</evidence>
<keyword evidence="2 8" id="KW-0645">Protease</keyword>
<feature type="active site" description="Charge relay system" evidence="8">
    <location>
        <position position="553"/>
    </location>
</feature>
<evidence type="ECO:0000256" key="6">
    <source>
        <dbReference type="ARBA" id="ARBA00022837"/>
    </source>
</evidence>
<dbReference type="CDD" id="cd11377">
    <property type="entry name" value="Pro-peptidase_S53"/>
    <property type="match status" value="1"/>
</dbReference>
<accession>A0A168BBX9</accession>
<keyword evidence="5 8" id="KW-0720">Serine protease</keyword>
<feature type="binding site" evidence="8">
    <location>
        <position position="598"/>
    </location>
    <ligand>
        <name>Ca(2+)</name>
        <dbReference type="ChEBI" id="CHEBI:29108"/>
    </ligand>
</feature>
<dbReference type="GO" id="GO:0008240">
    <property type="term" value="F:tripeptidyl-peptidase activity"/>
    <property type="evidence" value="ECO:0007669"/>
    <property type="project" value="TreeGrafter"/>
</dbReference>
<evidence type="ECO:0000313" key="12">
    <source>
        <dbReference type="Proteomes" id="UP000076744"/>
    </source>
</evidence>
<dbReference type="PANTHER" id="PTHR14218">
    <property type="entry name" value="PROTEASE S8 TRIPEPTIDYL PEPTIDASE I CLN2"/>
    <property type="match status" value="1"/>
</dbReference>
<dbReference type="RefSeq" id="XP_018706512.1">
    <property type="nucleotide sequence ID" value="XM_018846784.1"/>
</dbReference>